<proteinExistence type="predicted"/>
<keyword evidence="3 5" id="KW-1133">Transmembrane helix</keyword>
<keyword evidence="4 5" id="KW-0472">Membrane</keyword>
<organism evidence="6 7">
    <name type="scientific">Falsibacillus albus</name>
    <dbReference type="NCBI Taxonomy" id="2478915"/>
    <lineage>
        <taxon>Bacteria</taxon>
        <taxon>Bacillati</taxon>
        <taxon>Bacillota</taxon>
        <taxon>Bacilli</taxon>
        <taxon>Bacillales</taxon>
        <taxon>Bacillaceae</taxon>
        <taxon>Falsibacillus</taxon>
    </lineage>
</organism>
<evidence type="ECO:0000313" key="7">
    <source>
        <dbReference type="Proteomes" id="UP000276770"/>
    </source>
</evidence>
<dbReference type="AlphaFoldDB" id="A0A3L7JY17"/>
<evidence type="ECO:0000256" key="2">
    <source>
        <dbReference type="ARBA" id="ARBA00022692"/>
    </source>
</evidence>
<dbReference type="RefSeq" id="WP_121680810.1">
    <property type="nucleotide sequence ID" value="NZ_RCVZ01000007.1"/>
</dbReference>
<dbReference type="InterPro" id="IPR052527">
    <property type="entry name" value="Metal_cation-efflux_comp"/>
</dbReference>
<protein>
    <recommendedName>
        <fullName evidence="8">Isoprenylcysteine carboxyl methyltransferase</fullName>
    </recommendedName>
</protein>
<keyword evidence="7" id="KW-1185">Reference proteome</keyword>
<dbReference type="GO" id="GO:0016020">
    <property type="term" value="C:membrane"/>
    <property type="evidence" value="ECO:0007669"/>
    <property type="project" value="UniProtKB-SubCell"/>
</dbReference>
<accession>A0A3L7JY17</accession>
<dbReference type="Proteomes" id="UP000276770">
    <property type="component" value="Unassembled WGS sequence"/>
</dbReference>
<evidence type="ECO:0000256" key="5">
    <source>
        <dbReference type="SAM" id="Phobius"/>
    </source>
</evidence>
<feature type="transmembrane region" description="Helical" evidence="5">
    <location>
        <begin position="69"/>
        <end position="88"/>
    </location>
</feature>
<feature type="transmembrane region" description="Helical" evidence="5">
    <location>
        <begin position="41"/>
        <end position="57"/>
    </location>
</feature>
<evidence type="ECO:0000256" key="3">
    <source>
        <dbReference type="ARBA" id="ARBA00022989"/>
    </source>
</evidence>
<name>A0A3L7JY17_9BACI</name>
<dbReference type="Gene3D" id="1.20.120.1630">
    <property type="match status" value="1"/>
</dbReference>
<dbReference type="EMBL" id="RCVZ01000007">
    <property type="protein sequence ID" value="RLQ95154.1"/>
    <property type="molecule type" value="Genomic_DNA"/>
</dbReference>
<evidence type="ECO:0000313" key="6">
    <source>
        <dbReference type="EMBL" id="RLQ95154.1"/>
    </source>
</evidence>
<comment type="subcellular location">
    <subcellularLocation>
        <location evidence="1">Membrane</location>
        <topology evidence="1">Multi-pass membrane protein</topology>
    </subcellularLocation>
</comment>
<dbReference type="InterPro" id="IPR007269">
    <property type="entry name" value="ICMT_MeTrfase"/>
</dbReference>
<gene>
    <name evidence="6" type="ORF">D9X91_11700</name>
</gene>
<sequence length="184" mass="21499">MFFYVMLSVIAFQRIFELIIARRNEKYLKAKGAIEFGKGHYRFMVLIHVLFFVSMMTEVDLGAKFSSPLLPYLFTMFLFTQAARIWAISSLGEYWNTKIIVLPEAKVPKKGPYKLMRHPNYLIVTLELLLIPMMFHAYFTLFAFTVLNALILSIRIPIEEKALSGATNYETAYKNENRFLPKFK</sequence>
<evidence type="ECO:0000256" key="1">
    <source>
        <dbReference type="ARBA" id="ARBA00004141"/>
    </source>
</evidence>
<dbReference type="Pfam" id="PF04140">
    <property type="entry name" value="ICMT"/>
    <property type="match status" value="1"/>
</dbReference>
<dbReference type="OrthoDB" id="7203053at2"/>
<reference evidence="6 7" key="1">
    <citation type="submission" date="2018-10" db="EMBL/GenBank/DDBJ databases">
        <title>Falsibacillus sp. genome draft.</title>
        <authorList>
            <person name="Shi S."/>
        </authorList>
    </citation>
    <scope>NUCLEOTIDE SEQUENCE [LARGE SCALE GENOMIC DNA]</scope>
    <source>
        <strain evidence="6 7">GY 10110</strain>
    </source>
</reference>
<feature type="transmembrane region" description="Helical" evidence="5">
    <location>
        <begin position="121"/>
        <end position="151"/>
    </location>
</feature>
<dbReference type="PANTHER" id="PTHR43847:SF1">
    <property type="entry name" value="BLL3993 PROTEIN"/>
    <property type="match status" value="1"/>
</dbReference>
<evidence type="ECO:0008006" key="8">
    <source>
        <dbReference type="Google" id="ProtNLM"/>
    </source>
</evidence>
<evidence type="ECO:0000256" key="4">
    <source>
        <dbReference type="ARBA" id="ARBA00023136"/>
    </source>
</evidence>
<dbReference type="GO" id="GO:0004671">
    <property type="term" value="F:protein C-terminal S-isoprenylcysteine carboxyl O-methyltransferase activity"/>
    <property type="evidence" value="ECO:0007669"/>
    <property type="project" value="InterPro"/>
</dbReference>
<comment type="caution">
    <text evidence="6">The sequence shown here is derived from an EMBL/GenBank/DDBJ whole genome shotgun (WGS) entry which is preliminary data.</text>
</comment>
<dbReference type="PANTHER" id="PTHR43847">
    <property type="entry name" value="BLL3993 PROTEIN"/>
    <property type="match status" value="1"/>
</dbReference>
<keyword evidence="2 5" id="KW-0812">Transmembrane</keyword>